<organism evidence="2 3">
    <name type="scientific">Catenulispora subtropica</name>
    <dbReference type="NCBI Taxonomy" id="450798"/>
    <lineage>
        <taxon>Bacteria</taxon>
        <taxon>Bacillati</taxon>
        <taxon>Actinomycetota</taxon>
        <taxon>Actinomycetes</taxon>
        <taxon>Catenulisporales</taxon>
        <taxon>Catenulisporaceae</taxon>
        <taxon>Catenulispora</taxon>
    </lineage>
</organism>
<keyword evidence="3" id="KW-1185">Reference proteome</keyword>
<dbReference type="RefSeq" id="WP_344657241.1">
    <property type="nucleotide sequence ID" value="NZ_BAAAQM010000012.1"/>
</dbReference>
<dbReference type="InterPro" id="IPR005122">
    <property type="entry name" value="Uracil-DNA_glycosylase-like"/>
</dbReference>
<protein>
    <submittedName>
        <fullName evidence="2">Uracil-DNA glycosylase</fullName>
    </submittedName>
</protein>
<feature type="domain" description="Uracil-DNA glycosylase-like" evidence="1">
    <location>
        <begin position="45"/>
        <end position="175"/>
    </location>
</feature>
<evidence type="ECO:0000313" key="2">
    <source>
        <dbReference type="EMBL" id="GAA1966964.1"/>
    </source>
</evidence>
<sequence length="272" mass="29152">MTQDFDPGYPGPYAALVASYPGADVFPAADFRVEWGPIFHRGRLDGTAKVLVIGQDPAQHETIARRILIGTAGHRFQGFLAKLGITSGYVMINTYLYSVYGQGGGDKHAHDPAIAAYRNQWLDALVADNAIEAVIALGSLADTAYQIWHATPTGKQYTGAYRHILHPTYPDSAASSTGQPAAQLMEKMLADWNAGLDVLHPAITHPDDPVPLVHYGTALAPADLAEIPSADLPAGCPAWMRSAEPWAQRTGATAADKRATITVSIPVDERPF</sequence>
<dbReference type="Gene3D" id="3.40.470.10">
    <property type="entry name" value="Uracil-DNA glycosylase-like domain"/>
    <property type="match status" value="1"/>
</dbReference>
<dbReference type="Pfam" id="PF03167">
    <property type="entry name" value="UDG"/>
    <property type="match status" value="1"/>
</dbReference>
<dbReference type="CDD" id="cd10034">
    <property type="entry name" value="UDG_BdiUng_like"/>
    <property type="match status" value="1"/>
</dbReference>
<gene>
    <name evidence="2" type="ORF">GCM10009838_26140</name>
</gene>
<dbReference type="SUPFAM" id="SSF52141">
    <property type="entry name" value="Uracil-DNA glycosylase-like"/>
    <property type="match status" value="1"/>
</dbReference>
<dbReference type="InterPro" id="IPR036895">
    <property type="entry name" value="Uracil-DNA_glycosylase-like_sf"/>
</dbReference>
<proteinExistence type="predicted"/>
<evidence type="ECO:0000313" key="3">
    <source>
        <dbReference type="Proteomes" id="UP001499854"/>
    </source>
</evidence>
<comment type="caution">
    <text evidence="2">The sequence shown here is derived from an EMBL/GenBank/DDBJ whole genome shotgun (WGS) entry which is preliminary data.</text>
</comment>
<dbReference type="EMBL" id="BAAAQM010000012">
    <property type="protein sequence ID" value="GAA1966964.1"/>
    <property type="molecule type" value="Genomic_DNA"/>
</dbReference>
<accession>A0ABP5CRM2</accession>
<reference evidence="3" key="1">
    <citation type="journal article" date="2019" name="Int. J. Syst. Evol. Microbiol.">
        <title>The Global Catalogue of Microorganisms (GCM) 10K type strain sequencing project: providing services to taxonomists for standard genome sequencing and annotation.</title>
        <authorList>
            <consortium name="The Broad Institute Genomics Platform"/>
            <consortium name="The Broad Institute Genome Sequencing Center for Infectious Disease"/>
            <person name="Wu L."/>
            <person name="Ma J."/>
        </authorList>
    </citation>
    <scope>NUCLEOTIDE SEQUENCE [LARGE SCALE GENOMIC DNA]</scope>
    <source>
        <strain evidence="3">JCM 16013</strain>
    </source>
</reference>
<name>A0ABP5CRM2_9ACTN</name>
<evidence type="ECO:0000259" key="1">
    <source>
        <dbReference type="Pfam" id="PF03167"/>
    </source>
</evidence>
<dbReference type="Proteomes" id="UP001499854">
    <property type="component" value="Unassembled WGS sequence"/>
</dbReference>